<sequence>MDLKSLIDIPSKLPTIPKLGQQLLASFGAEQVSVAEISKQLAADPALSAKLLKLANSAYFQVSHTIGTVDGALQMLGLVMVRNLVLGSTVAAAYKATPGLDLPQFWRYNLETACAARWLAERTGFNADRVFTLALLHAIGQLQLHAIAPQTMAPLDQQMSVLHPGRPQLEVRTLGFHCGDVSAELALAWNLPLPLVDALRHIVDPLAAPEFLEAAALVHMGAWRARAEVLGWSDAEQVANYPFDVGERLYLQANWTPALAAQSHTDALLLMPPLAELTQGLDALFE</sequence>
<dbReference type="PANTHER" id="PTHR33525">
    <property type="match status" value="1"/>
</dbReference>
<dbReference type="STRING" id="28066.RF819_04910"/>
<dbReference type="Gene3D" id="1.10.3210.10">
    <property type="entry name" value="Hypothetical protein af1432"/>
    <property type="match status" value="1"/>
</dbReference>
<organism evidence="2 3">
    <name type="scientific">Rhodoferax fermentans</name>
    <dbReference type="NCBI Taxonomy" id="28066"/>
    <lineage>
        <taxon>Bacteria</taxon>
        <taxon>Pseudomonadati</taxon>
        <taxon>Pseudomonadota</taxon>
        <taxon>Betaproteobacteria</taxon>
        <taxon>Burkholderiales</taxon>
        <taxon>Comamonadaceae</taxon>
        <taxon>Rhodoferax</taxon>
    </lineage>
</organism>
<dbReference type="PANTHER" id="PTHR33525:SF3">
    <property type="entry name" value="RIBONUCLEASE Y"/>
    <property type="match status" value="1"/>
</dbReference>
<name>A0A1T1APW0_RHOFE</name>
<dbReference type="InterPro" id="IPR052340">
    <property type="entry name" value="RNase_Y/CdgJ"/>
</dbReference>
<keyword evidence="3" id="KW-1185">Reference proteome</keyword>
<gene>
    <name evidence="2" type="ORF">RF819_04910</name>
</gene>
<evidence type="ECO:0000259" key="1">
    <source>
        <dbReference type="PROSITE" id="PS51833"/>
    </source>
</evidence>
<dbReference type="Proteomes" id="UP000190750">
    <property type="component" value="Unassembled WGS sequence"/>
</dbReference>
<keyword evidence="2" id="KW-0808">Transferase</keyword>
<dbReference type="PROSITE" id="PS51833">
    <property type="entry name" value="HDOD"/>
    <property type="match status" value="1"/>
</dbReference>
<dbReference type="GO" id="GO:0016301">
    <property type="term" value="F:kinase activity"/>
    <property type="evidence" value="ECO:0007669"/>
    <property type="project" value="UniProtKB-KW"/>
</dbReference>
<proteinExistence type="predicted"/>
<feature type="domain" description="HDOD" evidence="1">
    <location>
        <begin position="13"/>
        <end position="205"/>
    </location>
</feature>
<protein>
    <submittedName>
        <fullName evidence="2">Histidine kinase</fullName>
    </submittedName>
</protein>
<dbReference type="EMBL" id="MTJN01000002">
    <property type="protein sequence ID" value="OOV06151.1"/>
    <property type="molecule type" value="Genomic_DNA"/>
</dbReference>
<comment type="caution">
    <text evidence="2">The sequence shown here is derived from an EMBL/GenBank/DDBJ whole genome shotgun (WGS) entry which is preliminary data.</text>
</comment>
<keyword evidence="2" id="KW-0418">Kinase</keyword>
<evidence type="ECO:0000313" key="3">
    <source>
        <dbReference type="Proteomes" id="UP000190750"/>
    </source>
</evidence>
<dbReference type="Pfam" id="PF08668">
    <property type="entry name" value="HDOD"/>
    <property type="match status" value="1"/>
</dbReference>
<dbReference type="AlphaFoldDB" id="A0A1T1APW0"/>
<dbReference type="SUPFAM" id="SSF109604">
    <property type="entry name" value="HD-domain/PDEase-like"/>
    <property type="match status" value="1"/>
</dbReference>
<dbReference type="OrthoDB" id="9770715at2"/>
<dbReference type="RefSeq" id="WP_078363935.1">
    <property type="nucleotide sequence ID" value="NZ_MTJN01000002.1"/>
</dbReference>
<dbReference type="InterPro" id="IPR013976">
    <property type="entry name" value="HDOD"/>
</dbReference>
<evidence type="ECO:0000313" key="2">
    <source>
        <dbReference type="EMBL" id="OOV06151.1"/>
    </source>
</evidence>
<reference evidence="2 3" key="1">
    <citation type="submission" date="2017-01" db="EMBL/GenBank/DDBJ databases">
        <title>Genome sequencing of Rhodoferax fermentans JCM 7819.</title>
        <authorList>
            <person name="Kim Y.J."/>
            <person name="Farh M.E.-A."/>
            <person name="Yang D.-C."/>
        </authorList>
    </citation>
    <scope>NUCLEOTIDE SEQUENCE [LARGE SCALE GENOMIC DNA]</scope>
    <source>
        <strain evidence="2 3">JCM 7819</strain>
    </source>
</reference>
<accession>A0A1T1APW0</accession>